<dbReference type="Pfam" id="PF13391">
    <property type="entry name" value="HNH_2"/>
    <property type="match status" value="1"/>
</dbReference>
<dbReference type="SMART" id="SM00507">
    <property type="entry name" value="HNHc"/>
    <property type="match status" value="1"/>
</dbReference>
<dbReference type="AlphaFoldDB" id="A0A6M1TGG2"/>
<evidence type="ECO:0000313" key="3">
    <source>
        <dbReference type="Proteomes" id="UP000479132"/>
    </source>
</evidence>
<accession>A0A6M1TGG2</accession>
<evidence type="ECO:0000259" key="1">
    <source>
        <dbReference type="SMART" id="SM00507"/>
    </source>
</evidence>
<dbReference type="RefSeq" id="WP_165269679.1">
    <property type="nucleotide sequence ID" value="NZ_JAALLS010000017.1"/>
</dbReference>
<evidence type="ECO:0000313" key="2">
    <source>
        <dbReference type="EMBL" id="NGP89192.1"/>
    </source>
</evidence>
<keyword evidence="3" id="KW-1185">Reference proteome</keyword>
<feature type="domain" description="HNH nuclease" evidence="1">
    <location>
        <begin position="204"/>
        <end position="261"/>
    </location>
</feature>
<dbReference type="PIRSF" id="PIRSF030850">
    <property type="entry name" value="UCP030850"/>
    <property type="match status" value="1"/>
</dbReference>
<protein>
    <recommendedName>
        <fullName evidence="1">HNH nuclease domain-containing protein</fullName>
    </recommendedName>
</protein>
<comment type="caution">
    <text evidence="2">The sequence shown here is derived from an EMBL/GenBank/DDBJ whole genome shotgun (WGS) entry which is preliminary data.</text>
</comment>
<dbReference type="CDD" id="cd00085">
    <property type="entry name" value="HNHc"/>
    <property type="match status" value="1"/>
</dbReference>
<proteinExistence type="predicted"/>
<gene>
    <name evidence="2" type="ORF">G3569_12600</name>
</gene>
<name>A0A6M1TGG2_9BACT</name>
<dbReference type="InterPro" id="IPR003615">
    <property type="entry name" value="HNH_nuc"/>
</dbReference>
<dbReference type="Proteomes" id="UP000479132">
    <property type="component" value="Unassembled WGS sequence"/>
</dbReference>
<sequence>MTQKEILSSLKDLNANKDSTTWDQRTFQRAPHKPFLLLSILDGIEIGWIDDPRITLTQDLIETFFRYWNRIMGEDRKTTIALPFFHMKSEPFWDLHYREGMTPYSNSPSLGGLMKRLSHARMDDQLFAMMQDEEGQQRISSTIIRHYFSEDLREEIQSIHRINIGAYRYAEQLELLAAEPFEKYHTDDNAPSYSWQKKQQRKQGFRINVRQNYTHRCAICRAKVQTPSGKSLVEGAHIIPWNRSKNDDPRNGLALCKTHHWMFDKQLLSIRPDYQIKLSAWLKNRGENIDDTLAWDREQILLPDKQQFLPSQEALEERYEEFKTGR</sequence>
<organism evidence="2 3">
    <name type="scientific">Fodinibius halophilus</name>
    <dbReference type="NCBI Taxonomy" id="1736908"/>
    <lineage>
        <taxon>Bacteria</taxon>
        <taxon>Pseudomonadati</taxon>
        <taxon>Balneolota</taxon>
        <taxon>Balneolia</taxon>
        <taxon>Balneolales</taxon>
        <taxon>Balneolaceae</taxon>
        <taxon>Fodinibius</taxon>
    </lineage>
</organism>
<reference evidence="2 3" key="1">
    <citation type="submission" date="2020-02" db="EMBL/GenBank/DDBJ databases">
        <title>Aliifodinibius halophilus 2W32, complete genome.</title>
        <authorList>
            <person name="Li Y."/>
            <person name="Wu S."/>
        </authorList>
    </citation>
    <scope>NUCLEOTIDE SEQUENCE [LARGE SCALE GENOMIC DNA]</scope>
    <source>
        <strain evidence="2 3">2W32</strain>
    </source>
</reference>
<dbReference type="InterPro" id="IPR011396">
    <property type="entry name" value="PT_DNA_restrict"/>
</dbReference>
<dbReference type="EMBL" id="JAALLS010000017">
    <property type="protein sequence ID" value="NGP89192.1"/>
    <property type="molecule type" value="Genomic_DNA"/>
</dbReference>
<dbReference type="Gene3D" id="1.10.30.50">
    <property type="match status" value="1"/>
</dbReference>